<dbReference type="Proteomes" id="UP000596661">
    <property type="component" value="Chromosome 4"/>
</dbReference>
<dbReference type="EnsemblPlants" id="novel_model_3317_5bd9a17a">
    <property type="protein sequence ID" value="cds.novel_model_3317_5bd9a17a"/>
    <property type="gene ID" value="novel_gene_1760_5bd9a17a"/>
</dbReference>
<organism evidence="1 2">
    <name type="scientific">Cannabis sativa</name>
    <name type="common">Hemp</name>
    <name type="synonym">Marijuana</name>
    <dbReference type="NCBI Taxonomy" id="3483"/>
    <lineage>
        <taxon>Eukaryota</taxon>
        <taxon>Viridiplantae</taxon>
        <taxon>Streptophyta</taxon>
        <taxon>Embryophyta</taxon>
        <taxon>Tracheophyta</taxon>
        <taxon>Spermatophyta</taxon>
        <taxon>Magnoliopsida</taxon>
        <taxon>eudicotyledons</taxon>
        <taxon>Gunneridae</taxon>
        <taxon>Pentapetalae</taxon>
        <taxon>rosids</taxon>
        <taxon>fabids</taxon>
        <taxon>Rosales</taxon>
        <taxon>Cannabaceae</taxon>
        <taxon>Cannabis</taxon>
    </lineage>
</organism>
<sequence length="61" mass="7030">MVELRRFPSDSEPFSSSFSSAYRPPLLGFPPWIPRKEKNFGPKDLEIGKKNLQGRCHGRHC</sequence>
<reference evidence="1" key="2">
    <citation type="submission" date="2021-03" db="UniProtKB">
        <authorList>
            <consortium name="EnsemblPlants"/>
        </authorList>
    </citation>
    <scope>IDENTIFICATION</scope>
</reference>
<dbReference type="AlphaFoldDB" id="A0A803QZN3"/>
<reference evidence="1" key="1">
    <citation type="submission" date="2018-11" db="EMBL/GenBank/DDBJ databases">
        <authorList>
            <person name="Grassa J C."/>
        </authorList>
    </citation>
    <scope>NUCLEOTIDE SEQUENCE [LARGE SCALE GENOMIC DNA]</scope>
</reference>
<name>A0A803QZN3_CANSA</name>
<dbReference type="EMBL" id="UZAU01000372">
    <property type="status" value="NOT_ANNOTATED_CDS"/>
    <property type="molecule type" value="Genomic_DNA"/>
</dbReference>
<evidence type="ECO:0000313" key="2">
    <source>
        <dbReference type="Proteomes" id="UP000596661"/>
    </source>
</evidence>
<keyword evidence="2" id="KW-1185">Reference proteome</keyword>
<accession>A0A803QZN3</accession>
<protein>
    <submittedName>
        <fullName evidence="1">Uncharacterized protein</fullName>
    </submittedName>
</protein>
<proteinExistence type="predicted"/>
<evidence type="ECO:0000313" key="1">
    <source>
        <dbReference type="EnsemblPlants" id="cds.novel_model_3317_5bd9a17a"/>
    </source>
</evidence>
<dbReference type="Gramene" id="novel_model_3317_5bd9a17a">
    <property type="protein sequence ID" value="cds.novel_model_3317_5bd9a17a"/>
    <property type="gene ID" value="novel_gene_1760_5bd9a17a"/>
</dbReference>